<dbReference type="SUPFAM" id="SSF56752">
    <property type="entry name" value="D-aminoacid aminotransferase-like PLP-dependent enzymes"/>
    <property type="match status" value="1"/>
</dbReference>
<gene>
    <name evidence="11" type="ORF">BJX63DRAFT_420132</name>
</gene>
<comment type="catalytic activity">
    <reaction evidence="10">
        <text>L-leucine + 2-oxoglutarate = 4-methyl-2-oxopentanoate + L-glutamate</text>
        <dbReference type="Rhea" id="RHEA:18321"/>
        <dbReference type="ChEBI" id="CHEBI:16810"/>
        <dbReference type="ChEBI" id="CHEBI:17865"/>
        <dbReference type="ChEBI" id="CHEBI:29985"/>
        <dbReference type="ChEBI" id="CHEBI:57427"/>
        <dbReference type="EC" id="2.6.1.42"/>
    </reaction>
</comment>
<keyword evidence="7 10" id="KW-0100">Branched-chain amino acid biosynthesis</keyword>
<proteinExistence type="inferred from homology"/>
<dbReference type="EC" id="2.6.1.42" evidence="10"/>
<comment type="cofactor">
    <cofactor evidence="1 9">
        <name>pyridoxal 5'-phosphate</name>
        <dbReference type="ChEBI" id="CHEBI:597326"/>
    </cofactor>
</comment>
<evidence type="ECO:0000256" key="5">
    <source>
        <dbReference type="ARBA" id="ARBA00022679"/>
    </source>
</evidence>
<evidence type="ECO:0000256" key="6">
    <source>
        <dbReference type="ARBA" id="ARBA00022898"/>
    </source>
</evidence>
<evidence type="ECO:0000256" key="1">
    <source>
        <dbReference type="ARBA" id="ARBA00001933"/>
    </source>
</evidence>
<dbReference type="Gene3D" id="3.20.10.10">
    <property type="entry name" value="D-amino Acid Aminotransferase, subunit A, domain 2"/>
    <property type="match status" value="1"/>
</dbReference>
<dbReference type="InterPro" id="IPR043132">
    <property type="entry name" value="BCAT-like_C"/>
</dbReference>
<dbReference type="NCBIfam" id="NF009897">
    <property type="entry name" value="PRK13357.1"/>
    <property type="match status" value="1"/>
</dbReference>
<evidence type="ECO:0000256" key="3">
    <source>
        <dbReference type="ARBA" id="ARBA00022576"/>
    </source>
</evidence>
<comment type="caution">
    <text evidence="11">The sequence shown here is derived from an EMBL/GenBank/DDBJ whole genome shotgun (WGS) entry which is preliminary data.</text>
</comment>
<evidence type="ECO:0000313" key="12">
    <source>
        <dbReference type="Proteomes" id="UP001610334"/>
    </source>
</evidence>
<dbReference type="Gene3D" id="3.30.470.10">
    <property type="match status" value="1"/>
</dbReference>
<keyword evidence="12" id="KW-1185">Reference proteome</keyword>
<dbReference type="InterPro" id="IPR033939">
    <property type="entry name" value="BCAT_family"/>
</dbReference>
<dbReference type="Pfam" id="PF01063">
    <property type="entry name" value="Aminotran_4"/>
    <property type="match status" value="1"/>
</dbReference>
<dbReference type="InterPro" id="IPR018300">
    <property type="entry name" value="Aminotrans_IV_CS"/>
</dbReference>
<evidence type="ECO:0000256" key="2">
    <source>
        <dbReference type="ARBA" id="ARBA00009320"/>
    </source>
</evidence>
<dbReference type="PROSITE" id="PS00770">
    <property type="entry name" value="AA_TRANSFER_CLASS_4"/>
    <property type="match status" value="1"/>
</dbReference>
<accession>A0ABR4HKY1</accession>
<dbReference type="PIRSF" id="PIRSF006468">
    <property type="entry name" value="BCAT1"/>
    <property type="match status" value="1"/>
</dbReference>
<keyword evidence="4 10" id="KW-0028">Amino-acid biosynthesis</keyword>
<comment type="similarity">
    <text evidence="2 8">Belongs to the class-IV pyridoxal-phosphate-dependent aminotransferase family.</text>
</comment>
<sequence length="408" mass="45363">MNSLQQLARRRALPSFAPPRVQSIRANRLWQRSFSATSAAFEAARLDASKLTIMKTTSPKELTPAKELVFGRSFTDHMFTAEWTATDGWRAPQIVPYQKLQLDPSACVFHYAFECFEGMKAYRDNNGQIRLFRPDKNMQRLNKSSARIALPTFDGEALTKMIGELVKLDSRFIPNERGYSLYLRPTMIGTQNTLGVGPPGSALLFVIASPVGPYYPTGFKAVSLEATDYAVRAWPGGVGDKKLGANYAPCIVPQLEAASRGFQQNLWLFGEEEYVTEVGTMNLFIALKNKETGKKELVTAPLDGTILEGVTRDSVLGLARERLVPKGWEVSERKIRMAELAEAADEGRLIEVFGSGTAAIVSPVRTISYRGKLVNCGLKENEEAGEIALQMKNWIEGIQYGDEDHPWR</sequence>
<dbReference type="InterPro" id="IPR043131">
    <property type="entry name" value="BCAT-like_N"/>
</dbReference>
<evidence type="ECO:0000256" key="4">
    <source>
        <dbReference type="ARBA" id="ARBA00022605"/>
    </source>
</evidence>
<dbReference type="InterPro" id="IPR001544">
    <property type="entry name" value="Aminotrans_IV"/>
</dbReference>
<evidence type="ECO:0000256" key="10">
    <source>
        <dbReference type="RuleBase" id="RU004517"/>
    </source>
</evidence>
<comment type="catalytic activity">
    <reaction evidence="10">
        <text>L-isoleucine + 2-oxoglutarate = (S)-3-methyl-2-oxopentanoate + L-glutamate</text>
        <dbReference type="Rhea" id="RHEA:24801"/>
        <dbReference type="ChEBI" id="CHEBI:16810"/>
        <dbReference type="ChEBI" id="CHEBI:29985"/>
        <dbReference type="ChEBI" id="CHEBI:35146"/>
        <dbReference type="ChEBI" id="CHEBI:58045"/>
        <dbReference type="EC" id="2.6.1.42"/>
    </reaction>
</comment>
<evidence type="ECO:0000313" key="11">
    <source>
        <dbReference type="EMBL" id="KAL2816145.1"/>
    </source>
</evidence>
<dbReference type="InterPro" id="IPR036038">
    <property type="entry name" value="Aminotransferase-like"/>
</dbReference>
<reference evidence="11 12" key="1">
    <citation type="submission" date="2024-07" db="EMBL/GenBank/DDBJ databases">
        <title>Section-level genome sequencing and comparative genomics of Aspergillus sections Usti and Cavernicolus.</title>
        <authorList>
            <consortium name="Lawrence Berkeley National Laboratory"/>
            <person name="Nybo J.L."/>
            <person name="Vesth T.C."/>
            <person name="Theobald S."/>
            <person name="Frisvad J.C."/>
            <person name="Larsen T.O."/>
            <person name="Kjaerboelling I."/>
            <person name="Rothschild-Mancinelli K."/>
            <person name="Lyhne E.K."/>
            <person name="Kogle M.E."/>
            <person name="Barry K."/>
            <person name="Clum A."/>
            <person name="Na H."/>
            <person name="Ledsgaard L."/>
            <person name="Lin J."/>
            <person name="Lipzen A."/>
            <person name="Kuo A."/>
            <person name="Riley R."/>
            <person name="Mondo S."/>
            <person name="Labutti K."/>
            <person name="Haridas S."/>
            <person name="Pangalinan J."/>
            <person name="Salamov A.A."/>
            <person name="Simmons B.A."/>
            <person name="Magnuson J.K."/>
            <person name="Chen J."/>
            <person name="Drula E."/>
            <person name="Henrissat B."/>
            <person name="Wiebenga A."/>
            <person name="Lubbers R.J."/>
            <person name="Gomes A.C."/>
            <person name="Makela M.R."/>
            <person name="Stajich J."/>
            <person name="Grigoriev I.V."/>
            <person name="Mortensen U.H."/>
            <person name="De Vries R.P."/>
            <person name="Baker S.E."/>
            <person name="Andersen M.R."/>
        </authorList>
    </citation>
    <scope>NUCLEOTIDE SEQUENCE [LARGE SCALE GENOMIC DNA]</scope>
    <source>
        <strain evidence="11 12">CBS 588.65</strain>
    </source>
</reference>
<dbReference type="GO" id="GO:0008483">
    <property type="term" value="F:transaminase activity"/>
    <property type="evidence" value="ECO:0007669"/>
    <property type="project" value="UniProtKB-KW"/>
</dbReference>
<dbReference type="PANTHER" id="PTHR11825">
    <property type="entry name" value="SUBGROUP IIII AMINOTRANSFERASE"/>
    <property type="match status" value="1"/>
</dbReference>
<evidence type="ECO:0000256" key="9">
    <source>
        <dbReference type="RuleBase" id="RU004516"/>
    </source>
</evidence>
<comment type="catalytic activity">
    <reaction evidence="10">
        <text>L-valine + 2-oxoglutarate = 3-methyl-2-oxobutanoate + L-glutamate</text>
        <dbReference type="Rhea" id="RHEA:24813"/>
        <dbReference type="ChEBI" id="CHEBI:11851"/>
        <dbReference type="ChEBI" id="CHEBI:16810"/>
        <dbReference type="ChEBI" id="CHEBI:29985"/>
        <dbReference type="ChEBI" id="CHEBI:57762"/>
        <dbReference type="EC" id="2.6.1.42"/>
    </reaction>
</comment>
<dbReference type="Proteomes" id="UP001610334">
    <property type="component" value="Unassembled WGS sequence"/>
</dbReference>
<dbReference type="CDD" id="cd01557">
    <property type="entry name" value="BCAT_beta_family"/>
    <property type="match status" value="1"/>
</dbReference>
<evidence type="ECO:0000256" key="8">
    <source>
        <dbReference type="RuleBase" id="RU004106"/>
    </source>
</evidence>
<protein>
    <recommendedName>
        <fullName evidence="10">Branched-chain-amino-acid aminotransferase</fullName>
        <ecNumber evidence="10">2.6.1.42</ecNumber>
    </recommendedName>
</protein>
<dbReference type="NCBIfam" id="TIGR01123">
    <property type="entry name" value="ilvE_II"/>
    <property type="match status" value="1"/>
</dbReference>
<dbReference type="PANTHER" id="PTHR11825:SF44">
    <property type="entry name" value="BRANCHED-CHAIN-AMINO-ACID AMINOTRANSFERASE"/>
    <property type="match status" value="1"/>
</dbReference>
<name>A0ABR4HKY1_9EURO</name>
<dbReference type="InterPro" id="IPR005786">
    <property type="entry name" value="B_amino_transII"/>
</dbReference>
<organism evidence="11 12">
    <name type="scientific">Aspergillus granulosus</name>
    <dbReference type="NCBI Taxonomy" id="176169"/>
    <lineage>
        <taxon>Eukaryota</taxon>
        <taxon>Fungi</taxon>
        <taxon>Dikarya</taxon>
        <taxon>Ascomycota</taxon>
        <taxon>Pezizomycotina</taxon>
        <taxon>Eurotiomycetes</taxon>
        <taxon>Eurotiomycetidae</taxon>
        <taxon>Eurotiales</taxon>
        <taxon>Aspergillaceae</taxon>
        <taxon>Aspergillus</taxon>
        <taxon>Aspergillus subgen. Nidulantes</taxon>
    </lineage>
</organism>
<evidence type="ECO:0000256" key="7">
    <source>
        <dbReference type="ARBA" id="ARBA00023304"/>
    </source>
</evidence>
<keyword evidence="6 9" id="KW-0663">Pyridoxal phosphate</keyword>
<keyword evidence="5 10" id="KW-0808">Transferase</keyword>
<keyword evidence="3 10" id="KW-0032">Aminotransferase</keyword>
<dbReference type="EMBL" id="JBFXLT010000024">
    <property type="protein sequence ID" value="KAL2816145.1"/>
    <property type="molecule type" value="Genomic_DNA"/>
</dbReference>